<evidence type="ECO:0000313" key="1">
    <source>
        <dbReference type="EMBL" id="KKU88694.1"/>
    </source>
</evidence>
<dbReference type="Gene3D" id="1.10.1220.10">
    <property type="entry name" value="Met repressor-like"/>
    <property type="match status" value="1"/>
</dbReference>
<organism evidence="1 2">
    <name type="scientific">Candidatus Gottesmanbacteria bacterium GW2011_GWA2_47_9</name>
    <dbReference type="NCBI Taxonomy" id="1618445"/>
    <lineage>
        <taxon>Bacteria</taxon>
        <taxon>Candidatus Gottesmaniibacteriota</taxon>
    </lineage>
</organism>
<dbReference type="InterPro" id="IPR010985">
    <property type="entry name" value="Ribbon_hlx_hlx"/>
</dbReference>
<sequence>MKSQQSDTKTTRQVRIDAGLHQLLKIEAARRQTTIKNLVEDCLAELLEVKGKNL</sequence>
<dbReference type="GO" id="GO:0006355">
    <property type="term" value="P:regulation of DNA-templated transcription"/>
    <property type="evidence" value="ECO:0007669"/>
    <property type="project" value="InterPro"/>
</dbReference>
<evidence type="ECO:0000313" key="2">
    <source>
        <dbReference type="Proteomes" id="UP000034739"/>
    </source>
</evidence>
<gene>
    <name evidence="1" type="ORF">UY16_C0003G0036</name>
</gene>
<name>A0A0G1U3S5_9BACT</name>
<dbReference type="AlphaFoldDB" id="A0A0G1U3S5"/>
<dbReference type="InterPro" id="IPR013321">
    <property type="entry name" value="Arc_rbn_hlx_hlx"/>
</dbReference>
<proteinExistence type="predicted"/>
<comment type="caution">
    <text evidence="1">The sequence shown here is derived from an EMBL/GenBank/DDBJ whole genome shotgun (WGS) entry which is preliminary data.</text>
</comment>
<dbReference type="Proteomes" id="UP000034739">
    <property type="component" value="Unassembled WGS sequence"/>
</dbReference>
<protein>
    <submittedName>
        <fullName evidence="1">Uncharacterized protein</fullName>
    </submittedName>
</protein>
<accession>A0A0G1U3S5</accession>
<dbReference type="EMBL" id="LCOY01000003">
    <property type="protein sequence ID" value="KKU88694.1"/>
    <property type="molecule type" value="Genomic_DNA"/>
</dbReference>
<dbReference type="SUPFAM" id="SSF47598">
    <property type="entry name" value="Ribbon-helix-helix"/>
    <property type="match status" value="1"/>
</dbReference>
<reference evidence="1 2" key="1">
    <citation type="journal article" date="2015" name="Nature">
        <title>rRNA introns, odd ribosomes, and small enigmatic genomes across a large radiation of phyla.</title>
        <authorList>
            <person name="Brown C.T."/>
            <person name="Hug L.A."/>
            <person name="Thomas B.C."/>
            <person name="Sharon I."/>
            <person name="Castelle C.J."/>
            <person name="Singh A."/>
            <person name="Wilkins M.J."/>
            <person name="Williams K.H."/>
            <person name="Banfield J.F."/>
        </authorList>
    </citation>
    <scope>NUCLEOTIDE SEQUENCE [LARGE SCALE GENOMIC DNA]</scope>
</reference>